<dbReference type="PROSITE" id="PS50238">
    <property type="entry name" value="RHOGAP"/>
    <property type="match status" value="1"/>
</dbReference>
<sequence length="271" mass="29612">MDLACGGEVSPSGQFGPKEDTSSNTETNQILPRPSCHQKTLVQGWLLCTGQSHPIPTQALCPAVLASSWPSPRNKQGRGMGMPTHPHQLCRHRTTHSSWEESDELLKAQEGPAPWSVWQGRCFSQGRDGGRLTRDPEGGRCISVLFPNNKDVSVMMSEMDVNAIAGTLKLYFRELPEPLFTDEFYPNFTEGIALSDPVAKESCMLNLLLSLLEANLLTFLFPSGPPEKVVQLSCGCPGLQTPGRGVPLCSQQTRSIEDLSPRPLSAVPHCF</sequence>
<dbReference type="PANTHER" id="PTHR23182">
    <property type="entry name" value="BREAKPOINT CLUSTER REGION PROTEIN BCR"/>
    <property type="match status" value="1"/>
</dbReference>
<dbReference type="SMART" id="SM00324">
    <property type="entry name" value="RhoGAP"/>
    <property type="match status" value="1"/>
</dbReference>
<feature type="region of interest" description="Disordered" evidence="1">
    <location>
        <begin position="1"/>
        <end position="32"/>
    </location>
</feature>
<dbReference type="Proteomes" id="UP000029965">
    <property type="component" value="Chromosome 19"/>
</dbReference>
<reference evidence="3 4" key="1">
    <citation type="submission" date="2014-03" db="EMBL/GenBank/DDBJ databases">
        <authorList>
            <person name="Warren W."/>
            <person name="Wilson R.K."/>
        </authorList>
    </citation>
    <scope>NUCLEOTIDE SEQUENCE</scope>
</reference>
<organism evidence="3 4">
    <name type="scientific">Chlorocebus sabaeus</name>
    <name type="common">Green monkey</name>
    <name type="synonym">Simia sabaea</name>
    <dbReference type="NCBI Taxonomy" id="60711"/>
    <lineage>
        <taxon>Eukaryota</taxon>
        <taxon>Metazoa</taxon>
        <taxon>Chordata</taxon>
        <taxon>Craniata</taxon>
        <taxon>Vertebrata</taxon>
        <taxon>Euteleostomi</taxon>
        <taxon>Mammalia</taxon>
        <taxon>Eutheria</taxon>
        <taxon>Euarchontoglires</taxon>
        <taxon>Primates</taxon>
        <taxon>Haplorrhini</taxon>
        <taxon>Catarrhini</taxon>
        <taxon>Cercopithecidae</taxon>
        <taxon>Cercopithecinae</taxon>
        <taxon>Chlorocebus</taxon>
    </lineage>
</organism>
<dbReference type="eggNOG" id="KOG4269">
    <property type="taxonomic scope" value="Eukaryota"/>
</dbReference>
<dbReference type="GO" id="GO:0007165">
    <property type="term" value="P:signal transduction"/>
    <property type="evidence" value="ECO:0007669"/>
    <property type="project" value="InterPro"/>
</dbReference>
<dbReference type="Bgee" id="ENSCSAG00000012221">
    <property type="expression patterns" value="Expressed in fibroblast and 4 other cell types or tissues"/>
</dbReference>
<dbReference type="Gene3D" id="1.10.555.10">
    <property type="entry name" value="Rho GTPase activation protein"/>
    <property type="match status" value="1"/>
</dbReference>
<accession>A0A0D9RIG9</accession>
<protein>
    <recommendedName>
        <fullName evidence="2">Rho-GAP domain-containing protein</fullName>
    </recommendedName>
</protein>
<dbReference type="InterPro" id="IPR000198">
    <property type="entry name" value="RhoGAP_dom"/>
</dbReference>
<dbReference type="STRING" id="60711.ENSCSAP00000008408"/>
<dbReference type="GO" id="GO:0005096">
    <property type="term" value="F:GTPase activator activity"/>
    <property type="evidence" value="ECO:0007669"/>
    <property type="project" value="InterPro"/>
</dbReference>
<reference evidence="3" key="3">
    <citation type="submission" date="2025-09" db="UniProtKB">
        <authorList>
            <consortium name="Ensembl"/>
        </authorList>
    </citation>
    <scope>IDENTIFICATION</scope>
</reference>
<dbReference type="PANTHER" id="PTHR23182:SF3">
    <property type="entry name" value="BREAKPOINT CLUSTER REGION PROTEIN"/>
    <property type="match status" value="1"/>
</dbReference>
<reference evidence="3" key="2">
    <citation type="submission" date="2025-08" db="UniProtKB">
        <authorList>
            <consortium name="Ensembl"/>
        </authorList>
    </citation>
    <scope>IDENTIFICATION</scope>
</reference>
<dbReference type="Pfam" id="PF00620">
    <property type="entry name" value="RhoGAP"/>
    <property type="match status" value="1"/>
</dbReference>
<dbReference type="GeneTree" id="ENSGT00940000153491"/>
<evidence type="ECO:0000256" key="1">
    <source>
        <dbReference type="SAM" id="MobiDB-lite"/>
    </source>
</evidence>
<dbReference type="Ensembl" id="ENSCSAT00000010313.1">
    <property type="protein sequence ID" value="ENSCSAP00000008408.1"/>
    <property type="gene ID" value="ENSCSAG00000012221.1"/>
</dbReference>
<keyword evidence="4" id="KW-1185">Reference proteome</keyword>
<dbReference type="GO" id="GO:0016020">
    <property type="term" value="C:membrane"/>
    <property type="evidence" value="ECO:0007669"/>
    <property type="project" value="TreeGrafter"/>
</dbReference>
<evidence type="ECO:0000259" key="2">
    <source>
        <dbReference type="PROSITE" id="PS50238"/>
    </source>
</evidence>
<dbReference type="InterPro" id="IPR037769">
    <property type="entry name" value="Abr/Bcr"/>
</dbReference>
<evidence type="ECO:0000313" key="4">
    <source>
        <dbReference type="Proteomes" id="UP000029965"/>
    </source>
</evidence>
<proteinExistence type="predicted"/>
<feature type="domain" description="Rho-GAP" evidence="2">
    <location>
        <begin position="100"/>
        <end position="271"/>
    </location>
</feature>
<evidence type="ECO:0000313" key="3">
    <source>
        <dbReference type="Ensembl" id="ENSCSAP00000008408.1"/>
    </source>
</evidence>
<dbReference type="EMBL" id="AQIB01146030">
    <property type="status" value="NOT_ANNOTATED_CDS"/>
    <property type="molecule type" value="Genomic_DNA"/>
</dbReference>
<name>A0A0D9RIG9_CHLSB</name>
<dbReference type="InterPro" id="IPR008936">
    <property type="entry name" value="Rho_GTPase_activation_prot"/>
</dbReference>
<dbReference type="SUPFAM" id="SSF48350">
    <property type="entry name" value="GTPase activation domain, GAP"/>
    <property type="match status" value="1"/>
</dbReference>
<dbReference type="AlphaFoldDB" id="A0A0D9RIG9"/>